<dbReference type="Proteomes" id="UP000184164">
    <property type="component" value="Unassembled WGS sequence"/>
</dbReference>
<dbReference type="InterPro" id="IPR008969">
    <property type="entry name" value="CarboxyPept-like_regulatory"/>
</dbReference>
<feature type="domain" description="TonB-dependent receptor plug" evidence="7">
    <location>
        <begin position="258"/>
        <end position="364"/>
    </location>
</feature>
<keyword evidence="3 4" id="KW-0998">Cell outer membrane</keyword>
<keyword evidence="5" id="KW-1133">Transmembrane helix</keyword>
<dbReference type="Pfam" id="PF13715">
    <property type="entry name" value="CarbopepD_reg_2"/>
    <property type="match status" value="1"/>
</dbReference>
<reference evidence="8 9" key="1">
    <citation type="submission" date="2016-11" db="EMBL/GenBank/DDBJ databases">
        <authorList>
            <person name="Jaros S."/>
            <person name="Januszkiewicz K."/>
            <person name="Wedrychowicz H."/>
        </authorList>
    </citation>
    <scope>NUCLEOTIDE SEQUENCE [LARGE SCALE GENOMIC DNA]</scope>
    <source>
        <strain evidence="8 9">DSM 26910</strain>
    </source>
</reference>
<dbReference type="AlphaFoldDB" id="A0A1M4W2D3"/>
<dbReference type="InterPro" id="IPR023997">
    <property type="entry name" value="TonB-dep_OMP_SusC/RagA_CS"/>
</dbReference>
<evidence type="ECO:0000259" key="6">
    <source>
        <dbReference type="Pfam" id="PF07660"/>
    </source>
</evidence>
<feature type="domain" description="Secretin/TonB short N-terminal" evidence="6">
    <location>
        <begin position="92"/>
        <end position="141"/>
    </location>
</feature>
<evidence type="ECO:0000259" key="7">
    <source>
        <dbReference type="Pfam" id="PF07715"/>
    </source>
</evidence>
<comment type="subcellular location">
    <subcellularLocation>
        <location evidence="4">Cell outer membrane</location>
        <topology evidence="4">Multi-pass membrane protein</topology>
    </subcellularLocation>
</comment>
<dbReference type="FunFam" id="2.170.130.10:FF:000003">
    <property type="entry name" value="SusC/RagA family TonB-linked outer membrane protein"/>
    <property type="match status" value="1"/>
</dbReference>
<dbReference type="Pfam" id="PF07715">
    <property type="entry name" value="Plug"/>
    <property type="match status" value="1"/>
</dbReference>
<evidence type="ECO:0000313" key="8">
    <source>
        <dbReference type="EMBL" id="SHE75369.1"/>
    </source>
</evidence>
<name>A0A1M4W2D3_9BACT</name>
<keyword evidence="9" id="KW-1185">Reference proteome</keyword>
<dbReference type="InterPro" id="IPR039426">
    <property type="entry name" value="TonB-dep_rcpt-like"/>
</dbReference>
<dbReference type="Pfam" id="PF07660">
    <property type="entry name" value="STN"/>
    <property type="match status" value="1"/>
</dbReference>
<dbReference type="SUPFAM" id="SSF49464">
    <property type="entry name" value="Carboxypeptidase regulatory domain-like"/>
    <property type="match status" value="1"/>
</dbReference>
<sequence>MCDQQTPVKNEFLLIIKSQNKIMKKKQPGGGLVYDLRKIMRIMRLSIFLILMNTLMAFSSTSYSQVAKFTLNFENATVKTIFNTIEQQSEFLFFYQEDQLDLNRKVSLHCSEQDLESIMKQVFAGTKNSFIISDRQIIIGLKKDKRLESRATDLNKKILTEIKQPQQNSVSGRVIDSSGQPIPGLSVVVQGTMEGTITNDDGRYTLTPSKANAILVFSFVGMRTQQIPANQVPLELVMRDETTDLEEVMVVGYGTQRKASVVGAIQNINPGELQISSSKNISNTLAGKLAGVIAVTRSGEPGYNQSNFWIRGISSFSGSTNPLVLVDGVQRTLDDLDISEIESFSILKDAAASAMYGVRGANGVILVNTKRGKIQKPVVNVRVEHAVTAPTQMPSFINAADHMQLLNDLAAEEFKVPYYEQKTIDRTRRGYDPELYPDVNWVKSISKTNAYNTRASLNVNGGSAILRYNLTGSVYSEDGIMKRDESLPYDTGTGLTRYNLRSNVDLNLTKTTSMRFSVGGYLQKLHKQAKSTSSTWNYAFQTPPMVHPAVYSDGKIPVRSGRVNPWAYLTQYGYGIYTSSKIESLFSIEQKLDFITQGLSSKLSFSFDNYSYSSLTRSKSPTYYLPATTRDDEGGLMLTLLSSGSEFLNYSEGSDYGNNQTYLEWVTNYDHTFNEVHNVTGLLLYNQRSYDNGGIQPYRNQGIAGRAAYSYKNKYVGEFNFGYNGSENFAKGQRYGFFPSFAVGWLVSEENFWKGMKGTIDFLKIRASWGQAGNDQIGSNRRFAYLTTMNSSATGYDWGTTGNYYREGVTEGEIGVNNLTWETVTKKNLGLELRMLNSLRIQLDIFDEYRNNIFMQRRTIPTQAGLLSTPYANFGKVKNRGGEAAVTYNKKINQTNISLFANVSYAKNEILEYDVPIGQQGTHQDITGHSINEMYGYKALGLYTAEDFDTDGNLLSDLPQNELAEVRPGDIKFLDWNDDGVINSKDKGYIGGTNDPRMVYGFGGNISFHGFDFSIFFQGIGDTYRFIGDESDYFIPGSGQGILGNIFTNYTDRWTEESPSQDVFWPRLSYATNYNNNANSTWWKKDMSFLRLKQVEFGYNIPKSITKNKVKACRIYISGNNLLTFSKFKLWDPELSTSNGCKYPSLKSVMLGVDLIF</sequence>
<dbReference type="SUPFAM" id="SSF56935">
    <property type="entry name" value="Porins"/>
    <property type="match status" value="1"/>
</dbReference>
<evidence type="ECO:0000256" key="3">
    <source>
        <dbReference type="ARBA" id="ARBA00023237"/>
    </source>
</evidence>
<keyword evidence="1 4" id="KW-0813">Transport</keyword>
<dbReference type="InterPro" id="IPR037066">
    <property type="entry name" value="Plug_dom_sf"/>
</dbReference>
<accession>A0A1M4W2D3</accession>
<gene>
    <name evidence="8" type="ORF">SAMN05444274_102293</name>
</gene>
<keyword evidence="4" id="KW-1134">Transmembrane beta strand</keyword>
<proteinExistence type="inferred from homology"/>
<keyword evidence="4 5" id="KW-0812">Transmembrane</keyword>
<evidence type="ECO:0000256" key="1">
    <source>
        <dbReference type="ARBA" id="ARBA00022448"/>
    </source>
</evidence>
<organism evidence="8 9">
    <name type="scientific">Mariniphaga anaerophila</name>
    <dbReference type="NCBI Taxonomy" id="1484053"/>
    <lineage>
        <taxon>Bacteria</taxon>
        <taxon>Pseudomonadati</taxon>
        <taxon>Bacteroidota</taxon>
        <taxon>Bacteroidia</taxon>
        <taxon>Marinilabiliales</taxon>
        <taxon>Prolixibacteraceae</taxon>
        <taxon>Mariniphaga</taxon>
    </lineage>
</organism>
<dbReference type="InterPro" id="IPR011662">
    <property type="entry name" value="Secretin/TonB_short_N"/>
</dbReference>
<dbReference type="Gene3D" id="2.170.130.10">
    <property type="entry name" value="TonB-dependent receptor, plug domain"/>
    <property type="match status" value="1"/>
</dbReference>
<dbReference type="NCBIfam" id="TIGR04057">
    <property type="entry name" value="SusC_RagA_signa"/>
    <property type="match status" value="1"/>
</dbReference>
<dbReference type="EMBL" id="FQUM01000002">
    <property type="protein sequence ID" value="SHE75369.1"/>
    <property type="molecule type" value="Genomic_DNA"/>
</dbReference>
<dbReference type="InterPro" id="IPR023996">
    <property type="entry name" value="TonB-dep_OMP_SusC/RagA"/>
</dbReference>
<dbReference type="Gene3D" id="2.60.40.1120">
    <property type="entry name" value="Carboxypeptidase-like, regulatory domain"/>
    <property type="match status" value="1"/>
</dbReference>
<keyword evidence="2 4" id="KW-0472">Membrane</keyword>
<comment type="similarity">
    <text evidence="4">Belongs to the TonB-dependent receptor family.</text>
</comment>
<evidence type="ECO:0000313" key="9">
    <source>
        <dbReference type="Proteomes" id="UP000184164"/>
    </source>
</evidence>
<evidence type="ECO:0000256" key="2">
    <source>
        <dbReference type="ARBA" id="ARBA00023136"/>
    </source>
</evidence>
<dbReference type="GO" id="GO:0009279">
    <property type="term" value="C:cell outer membrane"/>
    <property type="evidence" value="ECO:0007669"/>
    <property type="project" value="UniProtKB-SubCell"/>
</dbReference>
<dbReference type="InterPro" id="IPR012910">
    <property type="entry name" value="Plug_dom"/>
</dbReference>
<dbReference type="NCBIfam" id="TIGR04056">
    <property type="entry name" value="OMP_RagA_SusC"/>
    <property type="match status" value="1"/>
</dbReference>
<feature type="transmembrane region" description="Helical" evidence="5">
    <location>
        <begin position="45"/>
        <end position="63"/>
    </location>
</feature>
<evidence type="ECO:0000256" key="4">
    <source>
        <dbReference type="PROSITE-ProRule" id="PRU01360"/>
    </source>
</evidence>
<dbReference type="PROSITE" id="PS52016">
    <property type="entry name" value="TONB_DEPENDENT_REC_3"/>
    <property type="match status" value="1"/>
</dbReference>
<protein>
    <submittedName>
        <fullName evidence="8">TonB-linked outer membrane protein, SusC/RagA family</fullName>
    </submittedName>
</protein>
<evidence type="ECO:0000256" key="5">
    <source>
        <dbReference type="SAM" id="Phobius"/>
    </source>
</evidence>
<dbReference type="STRING" id="1484053.SAMN05444274_102293"/>